<dbReference type="PANTHER" id="PTHR42834:SF1">
    <property type="entry name" value="ENDONUCLEASE_EXONUCLEASE_PHOSPHATASE FAMILY PROTEIN (AFU_ORTHOLOGUE AFUA_3G09210)"/>
    <property type="match status" value="1"/>
</dbReference>
<comment type="caution">
    <text evidence="5">The sequence shown here is derived from an EMBL/GenBank/DDBJ whole genome shotgun (WGS) entry which is preliminary data.</text>
</comment>
<keyword evidence="5" id="KW-0255">Endonuclease</keyword>
<dbReference type="SUPFAM" id="SSF56219">
    <property type="entry name" value="DNase I-like"/>
    <property type="match status" value="1"/>
</dbReference>
<dbReference type="NCBIfam" id="NF033681">
    <property type="entry name" value="ExeM_NucH_DNase"/>
    <property type="match status" value="1"/>
</dbReference>
<dbReference type="SUPFAM" id="SSF74853">
    <property type="entry name" value="Lamin A/C globular tail domain"/>
    <property type="match status" value="1"/>
</dbReference>
<dbReference type="InterPro" id="IPR036415">
    <property type="entry name" value="Lamin_tail_dom_sf"/>
</dbReference>
<evidence type="ECO:0000256" key="2">
    <source>
        <dbReference type="SAM" id="MobiDB-lite"/>
    </source>
</evidence>
<feature type="compositionally biased region" description="Basic and acidic residues" evidence="2">
    <location>
        <begin position="1461"/>
        <end position="1473"/>
    </location>
</feature>
<dbReference type="RefSeq" id="WP_133404525.1">
    <property type="nucleotide sequence ID" value="NZ_SMTK01000004.1"/>
</dbReference>
<dbReference type="PANTHER" id="PTHR42834">
    <property type="entry name" value="ENDONUCLEASE/EXONUCLEASE/PHOSPHATASE FAMILY PROTEIN (AFU_ORTHOLOGUE AFUA_3G09210)"/>
    <property type="match status" value="1"/>
</dbReference>
<dbReference type="GO" id="GO:0004519">
    <property type="term" value="F:endonuclease activity"/>
    <property type="evidence" value="ECO:0007669"/>
    <property type="project" value="UniProtKB-KW"/>
</dbReference>
<dbReference type="GO" id="GO:0016787">
    <property type="term" value="F:hydrolase activity"/>
    <property type="evidence" value="ECO:0007669"/>
    <property type="project" value="InterPro"/>
</dbReference>
<keyword evidence="5" id="KW-0378">Hydrolase</keyword>
<dbReference type="EMBL" id="SMTK01000004">
    <property type="protein sequence ID" value="TDK24862.1"/>
    <property type="molecule type" value="Genomic_DNA"/>
</dbReference>
<dbReference type="Pfam" id="PF03372">
    <property type="entry name" value="Exo_endo_phos"/>
    <property type="match status" value="1"/>
</dbReference>
<accession>A0A4R5TUX8</accession>
<evidence type="ECO:0000259" key="4">
    <source>
        <dbReference type="PROSITE" id="PS51841"/>
    </source>
</evidence>
<dbReference type="InterPro" id="IPR047971">
    <property type="entry name" value="ExeM-like"/>
</dbReference>
<feature type="region of interest" description="Disordered" evidence="2">
    <location>
        <begin position="1452"/>
        <end position="1483"/>
    </location>
</feature>
<dbReference type="SUPFAM" id="SSF56300">
    <property type="entry name" value="Metallo-dependent phosphatases"/>
    <property type="match status" value="1"/>
</dbReference>
<dbReference type="Gene3D" id="3.60.21.10">
    <property type="match status" value="1"/>
</dbReference>
<dbReference type="OrthoDB" id="1016457at2"/>
<dbReference type="PROSITE" id="PS51841">
    <property type="entry name" value="LTD"/>
    <property type="match status" value="1"/>
</dbReference>
<dbReference type="InterPro" id="IPR036907">
    <property type="entry name" value="5'-Nucleotdase_C_sf"/>
</dbReference>
<sequence length="1483" mass="153417">MINSPWKGALCSVLTVGLLAAPAAALPASAEETTPASTGGVVINEAYVTGGSTGAPYVNKFVELYNPTDTPVTVDGWSLQYRSATGTSAPTGITPLTGTIPARGHFLVQGSSNGTAGQTLPAPDVKGAINASGSSGTILLARQATAVNPLPTDSVVGHAAVVDLLGYGTSNTFESARATGPGGGQSSMNRTNGADTNSNAADFALATAVTPTNSTGTPTPPPVEPPVEPPVPGQVVPIREIQGTGTETPLKGTTVTTRGRVTAAYPTGGLAGFYLQTAGTSAAEGQNASDAIFVYSPATVGSIAAGDFVEVTGTAGEFFGLTQLTVAAGGTTKLAEPAEEVKAAALPLPATDAAREAYEGMLFQPAGDFTVTDNYALNQYGEITLAAGTTPLLQPTEAAAPGTPENAAVAADNAARRIALDDGATTNFFNDANRGKPLPYLTVDQPVRVTSNAKFTSPVVLDYRNTAWKFQPLTELTPANPGAVQPVAFSGERPASPKDVGGSLKLASFNVLNYFSTTGDQVAGCTFNNDRQGNPITVRGGCDVRGAANAENFERQEAKIVKAITGLGADVVSLAEVENSAKFGKDRDSALATLTAALNEQTPGVWDYVRSPAALPALENEDVIRTAFIYKKAAAKPIGDSVILDDNTVFGNARKPLAQAFETVDGGEESRFIAIMNHFKSKGSGPRTGENADSGDGQGAWNAARVLQARALVEFADRLKAEAGTDKVFLTGDFNSYSAEDPMRVLYDAGYVNQGTKTGGHSYVFGGLVGSLDHILASPAADATVAGVDTWNINAVESVALEYSRYNNNVTDYYAPDPYRSSDHDPVIVGMNLGDGTSELNLLNINDFHGRIDANTVRFAGTVEKLKASFPEGSSAFLSAGDNIGASLFASSLQQDKPTLDVLNALDLRTSAVGNHEFDGGLQDLLGRVDDAADFPYLGANVYAKGTQDPVLDEYTLLELDGVDVAVIGAVTESTATLVSPGGIADIEFGDPVEAVNRVAKEIEAQDLADVIIAEYHDGAGDGVVEGGTIEEEVAAGGAFADIVTLTTPLVDAIYTGHTHKQYAWDAPIPGAEGKTRPILQTGSYGEFIGQITLTVDTATGDVESYTARNVARTTEANDTLVTTYPRVAEVKRIVDAALAQASVIGSQPVASVTADITTAFIGTTRDDRSSESTLGNLVADSLKASLSAPERGGAEIGISNPGGLRNELYYGADGVITYAEANAVLPFVNNLWTTTLTGAQLTALLEQQWQPEGSSRSFLALGLSDNVSYTYDPARERGSRITSVTVNGEPLDPARGYRIGTFSFLAQGGDNFAAFTQGTDVRDSGLVDRDAWISYLKANSPLSPSFDRRGVLVQNAPTTVQAGGQASFTVSKLDLTSLGSPANTSLNAAYVGADGVRVDLGNTPVTAGSAAVTVTIPTSANGPGRIVLTAAESKTTVTLFVTAEPVVVEKPVCGKGNGPKADKPVKGDDKAGSKKCTPPGHS</sequence>
<dbReference type="GO" id="GO:0009166">
    <property type="term" value="P:nucleotide catabolic process"/>
    <property type="evidence" value="ECO:0007669"/>
    <property type="project" value="InterPro"/>
</dbReference>
<organism evidence="5 6">
    <name type="scientific">Arthrobacter crusticola</name>
    <dbReference type="NCBI Taxonomy" id="2547960"/>
    <lineage>
        <taxon>Bacteria</taxon>
        <taxon>Bacillati</taxon>
        <taxon>Actinomycetota</taxon>
        <taxon>Actinomycetes</taxon>
        <taxon>Micrococcales</taxon>
        <taxon>Micrococcaceae</taxon>
        <taxon>Arthrobacter</taxon>
    </lineage>
</organism>
<protein>
    <submittedName>
        <fullName evidence="5">ExeM/NucH family extracellular endonuclease</fullName>
    </submittedName>
</protein>
<dbReference type="Pfam" id="PF02872">
    <property type="entry name" value="5_nucleotid_C"/>
    <property type="match status" value="1"/>
</dbReference>
<dbReference type="InterPro" id="IPR036691">
    <property type="entry name" value="Endo/exonu/phosph_ase_sf"/>
</dbReference>
<dbReference type="Pfam" id="PF00149">
    <property type="entry name" value="Metallophos"/>
    <property type="match status" value="1"/>
</dbReference>
<dbReference type="InterPro" id="IPR005135">
    <property type="entry name" value="Endo/exonuclease/phosphatase"/>
</dbReference>
<dbReference type="Pfam" id="PF00932">
    <property type="entry name" value="LTD"/>
    <property type="match status" value="1"/>
</dbReference>
<dbReference type="PRINTS" id="PR01607">
    <property type="entry name" value="APYRASEFAMLY"/>
</dbReference>
<keyword evidence="5" id="KW-0540">Nuclease</keyword>
<gene>
    <name evidence="5" type="ORF">E2F48_13800</name>
</gene>
<dbReference type="CDD" id="cd04486">
    <property type="entry name" value="YhcR_OBF_like"/>
    <property type="match status" value="1"/>
</dbReference>
<dbReference type="Proteomes" id="UP000295411">
    <property type="component" value="Unassembled WGS sequence"/>
</dbReference>
<dbReference type="InterPro" id="IPR006179">
    <property type="entry name" value="5_nucleotidase/apyrase"/>
</dbReference>
<evidence type="ECO:0000313" key="5">
    <source>
        <dbReference type="EMBL" id="TDK24862.1"/>
    </source>
</evidence>
<evidence type="ECO:0000313" key="6">
    <source>
        <dbReference type="Proteomes" id="UP000295411"/>
    </source>
</evidence>
<feature type="signal peptide" evidence="3">
    <location>
        <begin position="1"/>
        <end position="30"/>
    </location>
</feature>
<proteinExistence type="predicted"/>
<dbReference type="Gene3D" id="3.90.780.10">
    <property type="entry name" value="5'-Nucleotidase, C-terminal domain"/>
    <property type="match status" value="1"/>
</dbReference>
<dbReference type="InterPro" id="IPR004843">
    <property type="entry name" value="Calcineurin-like_PHP"/>
</dbReference>
<name>A0A4R5TUX8_9MICC</name>
<dbReference type="InterPro" id="IPR008334">
    <property type="entry name" value="5'-Nucleotdase_C"/>
</dbReference>
<feature type="chain" id="PRO_5020195018" evidence="3">
    <location>
        <begin position="31"/>
        <end position="1483"/>
    </location>
</feature>
<keyword evidence="1 3" id="KW-0732">Signal</keyword>
<feature type="domain" description="LTD" evidence="4">
    <location>
        <begin position="28"/>
        <end position="169"/>
    </location>
</feature>
<keyword evidence="6" id="KW-1185">Reference proteome</keyword>
<dbReference type="InterPro" id="IPR029052">
    <property type="entry name" value="Metallo-depent_PP-like"/>
</dbReference>
<dbReference type="InterPro" id="IPR001322">
    <property type="entry name" value="Lamin_tail_dom"/>
</dbReference>
<dbReference type="SUPFAM" id="SSF55816">
    <property type="entry name" value="5'-nucleotidase (syn. UDP-sugar hydrolase), C-terminal domain"/>
    <property type="match status" value="1"/>
</dbReference>
<dbReference type="CDD" id="cd10283">
    <property type="entry name" value="MnuA_DNase1-like"/>
    <property type="match status" value="1"/>
</dbReference>
<evidence type="ECO:0000256" key="3">
    <source>
        <dbReference type="SAM" id="SignalP"/>
    </source>
</evidence>
<evidence type="ECO:0000256" key="1">
    <source>
        <dbReference type="ARBA" id="ARBA00022729"/>
    </source>
</evidence>
<dbReference type="Gene3D" id="3.60.10.10">
    <property type="entry name" value="Endonuclease/exonuclease/phosphatase"/>
    <property type="match status" value="1"/>
</dbReference>
<reference evidence="5 6" key="1">
    <citation type="submission" date="2019-03" db="EMBL/GenBank/DDBJ databases">
        <title>Arthrobacter sp. nov., an bacterium isolated from biocrust in Mu Us Desert.</title>
        <authorList>
            <person name="Lixiong L."/>
        </authorList>
    </citation>
    <scope>NUCLEOTIDE SEQUENCE [LARGE SCALE GENOMIC DNA]</scope>
    <source>
        <strain evidence="5 6">SLN-3</strain>
    </source>
</reference>